<dbReference type="GeneID" id="101863448"/>
<dbReference type="InterPro" id="IPR029058">
    <property type="entry name" value="AB_hydrolase_fold"/>
</dbReference>
<protein>
    <submittedName>
        <fullName evidence="5 6">Epoxide hydrolase 4</fullName>
    </submittedName>
</protein>
<evidence type="ECO:0000313" key="5">
    <source>
        <dbReference type="RefSeq" id="XP_005101832.1"/>
    </source>
</evidence>
<gene>
    <name evidence="5 6" type="primary">LOC101863448</name>
</gene>
<feature type="domain" description="AB hydrolase-1" evidence="3">
    <location>
        <begin position="79"/>
        <end position="328"/>
    </location>
</feature>
<dbReference type="PANTHER" id="PTHR43329">
    <property type="entry name" value="EPOXIDE HYDROLASE"/>
    <property type="match status" value="1"/>
</dbReference>
<dbReference type="PRINTS" id="PR00111">
    <property type="entry name" value="ABHYDROLASE"/>
</dbReference>
<dbReference type="SUPFAM" id="SSF53474">
    <property type="entry name" value="alpha/beta-Hydrolases"/>
    <property type="match status" value="1"/>
</dbReference>
<dbReference type="Pfam" id="PF00561">
    <property type="entry name" value="Abhydrolase_1"/>
    <property type="match status" value="1"/>
</dbReference>
<dbReference type="InterPro" id="IPR000073">
    <property type="entry name" value="AB_hydrolase_1"/>
</dbReference>
<dbReference type="RefSeq" id="XP_005101832.1">
    <property type="nucleotide sequence ID" value="XM_005101775.2"/>
</dbReference>
<evidence type="ECO:0000313" key="6">
    <source>
        <dbReference type="RefSeq" id="XP_005101833.1"/>
    </source>
</evidence>
<comment type="similarity">
    <text evidence="2">Belongs to the AB hydrolase superfamily. Epoxide hydrolase family.</text>
</comment>
<evidence type="ECO:0000256" key="1">
    <source>
        <dbReference type="ARBA" id="ARBA00022801"/>
    </source>
</evidence>
<evidence type="ECO:0000259" key="3">
    <source>
        <dbReference type="Pfam" id="PF00561"/>
    </source>
</evidence>
<reference evidence="5 6" key="1">
    <citation type="submission" date="2025-05" db="UniProtKB">
        <authorList>
            <consortium name="RefSeq"/>
        </authorList>
    </citation>
    <scope>IDENTIFICATION</scope>
</reference>
<accession>A0ABM0JUJ8</accession>
<evidence type="ECO:0000256" key="2">
    <source>
        <dbReference type="ARBA" id="ARBA00038334"/>
    </source>
</evidence>
<keyword evidence="4" id="KW-1185">Reference proteome</keyword>
<dbReference type="Gene3D" id="3.40.50.1820">
    <property type="entry name" value="alpha/beta hydrolase"/>
    <property type="match status" value="1"/>
</dbReference>
<dbReference type="GO" id="GO:0016787">
    <property type="term" value="F:hydrolase activity"/>
    <property type="evidence" value="ECO:0007669"/>
    <property type="project" value="UniProtKB-KW"/>
</dbReference>
<evidence type="ECO:0000313" key="4">
    <source>
        <dbReference type="Proteomes" id="UP000694888"/>
    </source>
</evidence>
<proteinExistence type="inferred from homology"/>
<organism evidence="4 5">
    <name type="scientific">Aplysia californica</name>
    <name type="common">California sea hare</name>
    <dbReference type="NCBI Taxonomy" id="6500"/>
    <lineage>
        <taxon>Eukaryota</taxon>
        <taxon>Metazoa</taxon>
        <taxon>Spiralia</taxon>
        <taxon>Lophotrochozoa</taxon>
        <taxon>Mollusca</taxon>
        <taxon>Gastropoda</taxon>
        <taxon>Heterobranchia</taxon>
        <taxon>Euthyneura</taxon>
        <taxon>Tectipleura</taxon>
        <taxon>Aplysiida</taxon>
        <taxon>Aplysioidea</taxon>
        <taxon>Aplysiidae</taxon>
        <taxon>Aplysia</taxon>
    </lineage>
</organism>
<dbReference type="PRINTS" id="PR00412">
    <property type="entry name" value="EPOXHYDRLASE"/>
</dbReference>
<dbReference type="Proteomes" id="UP000694888">
    <property type="component" value="Unplaced"/>
</dbReference>
<dbReference type="RefSeq" id="XP_005101833.1">
    <property type="nucleotide sequence ID" value="XM_005101776.3"/>
</dbReference>
<dbReference type="InterPro" id="IPR000639">
    <property type="entry name" value="Epox_hydrolase-like"/>
</dbReference>
<keyword evidence="1 5" id="KW-0378">Hydrolase</keyword>
<name>A0ABM0JUJ8_APLCA</name>
<sequence length="349" mass="40112">MDNLGKRLFILFVGLFWASLLALRTLYTLFKVGPRKLLERRDPGNPPSELFNSVYGEHAYMNVGPIKIHYVISGPENAPLMLMVHGFPEIWFSWRNQIKEFQKDFRVVALDMRGFGDTDKPKGIQNYRIDCLVEDLRLFVDALGYKSCVVVSHDWGGAVSWAFAARHPQIVDRLVVMNIPPVPIWHQGFSSISKPVQFLHSWYIYSFQLPFLPELFMLLEDAISLNQAFQGPTSGLLLSKMTDDEVECYKYYFRKSGAMTSAINYYRANFYPPVAQHDLKYPMPLRIIWGCQDKFLTMDVLKDTLLAVPEATLTKIEKAGHFVQMDDPVNVNASIREFLASTNFEMSKK</sequence>